<feature type="domain" description="Smf/DprA SLOG" evidence="2">
    <location>
        <begin position="84"/>
        <end position="294"/>
    </location>
</feature>
<dbReference type="Gene3D" id="3.40.50.450">
    <property type="match status" value="1"/>
</dbReference>
<proteinExistence type="inferred from homology"/>
<dbReference type="Proteomes" id="UP000008962">
    <property type="component" value="Chromosome"/>
</dbReference>
<gene>
    <name evidence="3" type="ordered locus">SL1344_2695</name>
</gene>
<dbReference type="GO" id="GO:0009294">
    <property type="term" value="P:DNA-mediated transformation"/>
    <property type="evidence" value="ECO:0007669"/>
    <property type="project" value="InterPro"/>
</dbReference>
<dbReference type="Pfam" id="PF02481">
    <property type="entry name" value="DNA_processg_A"/>
    <property type="match status" value="1"/>
</dbReference>
<sequence length="325" mass="35842">MRSNSVRPSDLKKYLGLTIQTERLTSEQGLLKLINSLRFDSLRDIHDLVESVNLTSILKNKLTVESLINAERYYDIHRQYKIEIIPFGDKRYPLSLAMTPNPPAMLYIRGDVNILHEMPGVAIVGSRQVSRAGEEITKRVTSRICKSGLVIVSGLAIGTDTNAHQASLDAHAKTIAVLAHGLELAKPKQNAKLARDILENGGAWMSEYPVGRPAFKQSFVQRNRIQVGLSATSILIEAAKDSGTMTQADFAIKAGRPIFAVVPHKINNPLGLNCEGNIQLVNNNLASPLRTSEDYDDLMAVIADSINRIAEYSKIYLNNINTSLL</sequence>
<dbReference type="RefSeq" id="WP_014344392.1">
    <property type="nucleotide sequence ID" value="NC_016810.1"/>
</dbReference>
<evidence type="ECO:0000259" key="2">
    <source>
        <dbReference type="Pfam" id="PF02481"/>
    </source>
</evidence>
<evidence type="ECO:0000256" key="1">
    <source>
        <dbReference type="ARBA" id="ARBA00006525"/>
    </source>
</evidence>
<protein>
    <submittedName>
        <fullName evidence="3">Hypothetical competence protein</fullName>
    </submittedName>
</protein>
<comment type="similarity">
    <text evidence="1">Belongs to the DprA/Smf family.</text>
</comment>
<accession>A0A0H3NEU5</accession>
<dbReference type="SUPFAM" id="SSF102405">
    <property type="entry name" value="MCP/YpsA-like"/>
    <property type="match status" value="1"/>
</dbReference>
<name>A0A0H3NEU5_SALTS</name>
<dbReference type="PANTHER" id="PTHR43022:SF1">
    <property type="entry name" value="PROTEIN SMF"/>
    <property type="match status" value="1"/>
</dbReference>
<dbReference type="BioCyc" id="SENT216597:SL1344_RS14025-MONOMER"/>
<dbReference type="PATRIC" id="fig|216597.6.peg.2994"/>
<evidence type="ECO:0000313" key="3">
    <source>
        <dbReference type="EMBL" id="CBW18797.1"/>
    </source>
</evidence>
<organism evidence="3 4">
    <name type="scientific">Salmonella typhimurium (strain SL1344)</name>
    <dbReference type="NCBI Taxonomy" id="216597"/>
    <lineage>
        <taxon>Bacteria</taxon>
        <taxon>Pseudomonadati</taxon>
        <taxon>Pseudomonadota</taxon>
        <taxon>Gammaproteobacteria</taxon>
        <taxon>Enterobacterales</taxon>
        <taxon>Enterobacteriaceae</taxon>
        <taxon>Salmonella</taxon>
    </lineage>
</organism>
<dbReference type="AlphaFoldDB" id="A0A0H3NEU5"/>
<dbReference type="HOGENOM" id="CLU_029601_3_2_6"/>
<dbReference type="InterPro" id="IPR057666">
    <property type="entry name" value="DrpA_SLOG"/>
</dbReference>
<reference evidence="4" key="1">
    <citation type="journal article" date="2012" name="Proc. Natl. Acad. Sci. U.S.A.">
        <title>The transcriptional landscape and small RNAs of Salmonella enterica serovar Typhimurium.</title>
        <authorList>
            <person name="Kroger C."/>
            <person name="Dillon S.C."/>
            <person name="Cameron A.D."/>
            <person name="Papenfort K."/>
            <person name="Sivasankaran S.K."/>
            <person name="Hokamp K."/>
            <person name="Chao Y."/>
            <person name="Sittka A."/>
            <person name="Hebrard M."/>
            <person name="Handler K."/>
            <person name="Colgan A."/>
            <person name="Leekitcharoenphon P."/>
            <person name="Langridge G.C."/>
            <person name="Lohan A.J."/>
            <person name="Loftus B."/>
            <person name="Lucchini S."/>
            <person name="Ussery D.W."/>
            <person name="Dorman C.J."/>
            <person name="Thomson N.R."/>
            <person name="Vogel J."/>
            <person name="Hinton J.C."/>
        </authorList>
    </citation>
    <scope>NUCLEOTIDE SEQUENCE [LARGE SCALE GENOMIC DNA]</scope>
    <source>
        <strain evidence="4">SL1344</strain>
    </source>
</reference>
<dbReference type="InterPro" id="IPR003488">
    <property type="entry name" value="DprA"/>
</dbReference>
<keyword evidence="4" id="KW-1185">Reference proteome</keyword>
<evidence type="ECO:0000313" key="4">
    <source>
        <dbReference type="Proteomes" id="UP000008962"/>
    </source>
</evidence>
<dbReference type="KEGG" id="sey:SL1344_2695"/>
<dbReference type="EMBL" id="FQ312003">
    <property type="protein sequence ID" value="CBW18797.1"/>
    <property type="molecule type" value="Genomic_DNA"/>
</dbReference>
<dbReference type="PANTHER" id="PTHR43022">
    <property type="entry name" value="PROTEIN SMF"/>
    <property type="match status" value="1"/>
</dbReference>